<proteinExistence type="predicted"/>
<sequence>MQVQQPTLVKTRVLNAVSNALSVCVHESRNICPTNYKQMTYYGLLIFCISFILGYYMERRKCMYKIKQCGYF</sequence>
<dbReference type="AlphaFoldDB" id="A0A1D3KYR8"/>
<keyword evidence="1" id="KW-0472">Membrane</keyword>
<evidence type="ECO:0000256" key="1">
    <source>
        <dbReference type="SAM" id="Phobius"/>
    </source>
</evidence>
<keyword evidence="1" id="KW-0812">Transmembrane</keyword>
<keyword evidence="1" id="KW-1133">Transmembrane helix</keyword>
<reference evidence="2 3" key="1">
    <citation type="submission" date="2016-06" db="EMBL/GenBank/DDBJ databases">
        <authorList>
            <consortium name="Pathogen Informatics"/>
        </authorList>
    </citation>
    <scope>NUCLEOTIDE SEQUENCE [LARGE SCALE GENOMIC DNA]</scope>
    <source>
        <strain evidence="2">PocGH01</strain>
    </source>
</reference>
<gene>
    <name evidence="2" type="primary">PocGH01_01010300</name>
    <name evidence="2" type="ORF">POCGH01_01010300</name>
</gene>
<accession>A0A1D3KYR8</accession>
<evidence type="ECO:0000313" key="2">
    <source>
        <dbReference type="EMBL" id="SCD22289.1"/>
    </source>
</evidence>
<dbReference type="Proteomes" id="UP000242942">
    <property type="component" value="Chromosome 1"/>
</dbReference>
<dbReference type="OrthoDB" id="10269602at2759"/>
<dbReference type="VEuPathDB" id="PlasmoDB:POWCR01_010005200"/>
<protein>
    <submittedName>
        <fullName evidence="2">Uncharacterized protein</fullName>
    </submittedName>
</protein>
<name>A0A1D3KYR8_PLAOA</name>
<feature type="transmembrane region" description="Helical" evidence="1">
    <location>
        <begin position="39"/>
        <end position="57"/>
    </location>
</feature>
<keyword evidence="3" id="KW-1185">Reference proteome</keyword>
<organism evidence="2 3">
    <name type="scientific">Plasmodium ovale</name>
    <name type="common">malaria parasite P. ovale</name>
    <dbReference type="NCBI Taxonomy" id="36330"/>
    <lineage>
        <taxon>Eukaryota</taxon>
        <taxon>Sar</taxon>
        <taxon>Alveolata</taxon>
        <taxon>Apicomplexa</taxon>
        <taxon>Aconoidasida</taxon>
        <taxon>Haemosporida</taxon>
        <taxon>Plasmodiidae</taxon>
        <taxon>Plasmodium</taxon>
        <taxon>Plasmodium (Plasmodium)</taxon>
    </lineage>
</organism>
<dbReference type="VEuPathDB" id="PlasmoDB:PocGH01_01010300"/>
<dbReference type="EMBL" id="LT594582">
    <property type="protein sequence ID" value="SCD22289.1"/>
    <property type="molecule type" value="Genomic_DNA"/>
</dbReference>
<evidence type="ECO:0000313" key="3">
    <source>
        <dbReference type="Proteomes" id="UP000242942"/>
    </source>
</evidence>